<dbReference type="AlphaFoldDB" id="A0A1Y1IJH1"/>
<evidence type="ECO:0000256" key="1">
    <source>
        <dbReference type="SAM" id="MobiDB-lite"/>
    </source>
</evidence>
<dbReference type="EMBL" id="DF237642">
    <property type="protein sequence ID" value="GAQ90853.1"/>
    <property type="molecule type" value="Genomic_DNA"/>
</dbReference>
<sequence length="115" mass="13107">MRQKRGARKGCKGMVRQKSQKRGAQKGVQKERIKGARKRGVQKGARKKDAPKKGRAKRGAHIKKHVERGCAETGRAKGVRHEKKIRISEEPQKEGHCLKSPRRRPPPIRYTVSEK</sequence>
<name>A0A1Y1IJH1_KLENI</name>
<feature type="region of interest" description="Disordered" evidence="1">
    <location>
        <begin position="1"/>
        <end position="115"/>
    </location>
</feature>
<feature type="compositionally biased region" description="Basic residues" evidence="1">
    <location>
        <begin position="35"/>
        <end position="46"/>
    </location>
</feature>
<reference evidence="2 3" key="1">
    <citation type="journal article" date="2014" name="Nat. Commun.">
        <title>Klebsormidium flaccidum genome reveals primary factors for plant terrestrial adaptation.</title>
        <authorList>
            <person name="Hori K."/>
            <person name="Maruyama F."/>
            <person name="Fujisawa T."/>
            <person name="Togashi T."/>
            <person name="Yamamoto N."/>
            <person name="Seo M."/>
            <person name="Sato S."/>
            <person name="Yamada T."/>
            <person name="Mori H."/>
            <person name="Tajima N."/>
            <person name="Moriyama T."/>
            <person name="Ikeuchi M."/>
            <person name="Watanabe M."/>
            <person name="Wada H."/>
            <person name="Kobayashi K."/>
            <person name="Saito M."/>
            <person name="Masuda T."/>
            <person name="Sasaki-Sekimoto Y."/>
            <person name="Mashiguchi K."/>
            <person name="Awai K."/>
            <person name="Shimojima M."/>
            <person name="Masuda S."/>
            <person name="Iwai M."/>
            <person name="Nobusawa T."/>
            <person name="Narise T."/>
            <person name="Kondo S."/>
            <person name="Saito H."/>
            <person name="Sato R."/>
            <person name="Murakawa M."/>
            <person name="Ihara Y."/>
            <person name="Oshima-Yamada Y."/>
            <person name="Ohtaka K."/>
            <person name="Satoh M."/>
            <person name="Sonobe K."/>
            <person name="Ishii M."/>
            <person name="Ohtani R."/>
            <person name="Kanamori-Sato M."/>
            <person name="Honoki R."/>
            <person name="Miyazaki D."/>
            <person name="Mochizuki H."/>
            <person name="Umetsu J."/>
            <person name="Higashi K."/>
            <person name="Shibata D."/>
            <person name="Kamiya Y."/>
            <person name="Sato N."/>
            <person name="Nakamura Y."/>
            <person name="Tabata S."/>
            <person name="Ida S."/>
            <person name="Kurokawa K."/>
            <person name="Ohta H."/>
        </authorList>
    </citation>
    <scope>NUCLEOTIDE SEQUENCE [LARGE SCALE GENOMIC DNA]</scope>
    <source>
        <strain evidence="2 3">NIES-2285</strain>
    </source>
</reference>
<keyword evidence="3" id="KW-1185">Reference proteome</keyword>
<feature type="compositionally biased region" description="Basic residues" evidence="1">
    <location>
        <begin position="1"/>
        <end position="11"/>
    </location>
</feature>
<dbReference type="Proteomes" id="UP000054558">
    <property type="component" value="Unassembled WGS sequence"/>
</dbReference>
<evidence type="ECO:0000313" key="2">
    <source>
        <dbReference type="EMBL" id="GAQ90853.1"/>
    </source>
</evidence>
<gene>
    <name evidence="2" type="ORF">KFL_006930010</name>
</gene>
<organism evidence="2 3">
    <name type="scientific">Klebsormidium nitens</name>
    <name type="common">Green alga</name>
    <name type="synonym">Ulothrix nitens</name>
    <dbReference type="NCBI Taxonomy" id="105231"/>
    <lineage>
        <taxon>Eukaryota</taxon>
        <taxon>Viridiplantae</taxon>
        <taxon>Streptophyta</taxon>
        <taxon>Klebsormidiophyceae</taxon>
        <taxon>Klebsormidiales</taxon>
        <taxon>Klebsormidiaceae</taxon>
        <taxon>Klebsormidium</taxon>
    </lineage>
</organism>
<feature type="compositionally biased region" description="Basic and acidic residues" evidence="1">
    <location>
        <begin position="85"/>
        <end position="97"/>
    </location>
</feature>
<proteinExistence type="predicted"/>
<accession>A0A1Y1IJH1</accession>
<evidence type="ECO:0000313" key="3">
    <source>
        <dbReference type="Proteomes" id="UP000054558"/>
    </source>
</evidence>
<feature type="compositionally biased region" description="Basic residues" evidence="1">
    <location>
        <begin position="53"/>
        <end position="66"/>
    </location>
</feature>
<protein>
    <submittedName>
        <fullName evidence="2">Uncharacterized protein</fullName>
    </submittedName>
</protein>